<dbReference type="EMBL" id="LN483077">
    <property type="protein sequence ID" value="CEA05197.1"/>
    <property type="molecule type" value="Genomic_DNA"/>
</dbReference>
<feature type="domain" description="Endoribonuclease L-PSP/chorismate mutase-like" evidence="1">
    <location>
        <begin position="3"/>
        <end position="135"/>
    </location>
</feature>
<proteinExistence type="predicted"/>
<dbReference type="Pfam" id="PF14588">
    <property type="entry name" value="YjgF_endoribonc"/>
    <property type="match status" value="1"/>
</dbReference>
<evidence type="ECO:0000259" key="1">
    <source>
        <dbReference type="Pfam" id="PF14588"/>
    </source>
</evidence>
<evidence type="ECO:0000313" key="2">
    <source>
        <dbReference type="EMBL" id="CEA05197.1"/>
    </source>
</evidence>
<dbReference type="PANTHER" id="PTHR43760">
    <property type="entry name" value="ENDORIBONUCLEASE-RELATED"/>
    <property type="match status" value="1"/>
</dbReference>
<dbReference type="SUPFAM" id="SSF55298">
    <property type="entry name" value="YjgF-like"/>
    <property type="match status" value="1"/>
</dbReference>
<dbReference type="PANTHER" id="PTHR43760:SF1">
    <property type="entry name" value="ENDORIBONUCLEASE L-PSP_CHORISMATE MUTASE-LIKE DOMAIN-CONTAINING PROTEIN"/>
    <property type="match status" value="1"/>
</dbReference>
<protein>
    <submittedName>
        <fullName evidence="2">Endoribonuclease L-PSP</fullName>
    </submittedName>
</protein>
<dbReference type="HOGENOM" id="CLU_104845_0_1_9"/>
<dbReference type="PATRIC" id="fig|1461583.4.peg.2255"/>
<sequence>MIEQRLQQLGITLPAPTKPLFHYVPVTIHNGVAYVSGQVPRVDGEVPYTGQVGGAVSVEQAQKLAEVCVLKALSALRAEIGSLDKVVKVLKVTGYVQTSPTFSAPSIVLDSASELLTRIFGEAGRHARTAVGVAQLPSDTPVEIDFIFAVEG</sequence>
<name>A0A078MII3_9BACL</name>
<dbReference type="InterPro" id="IPR035959">
    <property type="entry name" value="RutC-like_sf"/>
</dbReference>
<dbReference type="AlphaFoldDB" id="A0A078MII3"/>
<accession>A0A078MII3</accession>
<dbReference type="CDD" id="cd02199">
    <property type="entry name" value="YjgF_YER057c_UK114_like_1"/>
    <property type="match status" value="1"/>
</dbReference>
<dbReference type="InterPro" id="IPR013813">
    <property type="entry name" value="Endoribo_LPSP/chorism_mut-like"/>
</dbReference>
<organism evidence="2">
    <name type="scientific">Metalysinibacillus saudimassiliensis</name>
    <dbReference type="NCBI Taxonomy" id="1461583"/>
    <lineage>
        <taxon>Bacteria</taxon>
        <taxon>Bacillati</taxon>
        <taxon>Bacillota</taxon>
        <taxon>Bacilli</taxon>
        <taxon>Bacillales</taxon>
        <taxon>Caryophanaceae</taxon>
        <taxon>Metalysinibacillus</taxon>
    </lineage>
</organism>
<reference evidence="2" key="1">
    <citation type="submission" date="2014-07" db="EMBL/GenBank/DDBJ databases">
        <authorList>
            <person name="Urmite Genomes Urmite Genomes"/>
        </authorList>
    </citation>
    <scope>NUCLEOTIDE SEQUENCE</scope>
    <source>
        <strain evidence="2">13S34_air</strain>
    </source>
</reference>
<gene>
    <name evidence="2" type="ORF">BN1050_02340</name>
</gene>
<dbReference type="Gene3D" id="3.30.1330.40">
    <property type="entry name" value="RutC-like"/>
    <property type="match status" value="1"/>
</dbReference>